<dbReference type="RefSeq" id="WP_124231592.1">
    <property type="nucleotide sequence ID" value="NZ_RHHM01000001.1"/>
</dbReference>
<dbReference type="OrthoDB" id="3534750at2"/>
<evidence type="ECO:0000313" key="2">
    <source>
        <dbReference type="EMBL" id="RQM40156.1"/>
    </source>
</evidence>
<dbReference type="Proteomes" id="UP000279457">
    <property type="component" value="Unassembled WGS sequence"/>
</dbReference>
<keyword evidence="3" id="KW-1185">Reference proteome</keyword>
<protein>
    <recommendedName>
        <fullName evidence="1">Ricin B lectin domain-containing protein</fullName>
    </recommendedName>
</protein>
<dbReference type="InterPro" id="IPR035992">
    <property type="entry name" value="Ricin_B-like_lectins"/>
</dbReference>
<proteinExistence type="predicted"/>
<dbReference type="Gene3D" id="2.80.10.50">
    <property type="match status" value="1"/>
</dbReference>
<evidence type="ECO:0000313" key="3">
    <source>
        <dbReference type="Proteomes" id="UP000279457"/>
    </source>
</evidence>
<organism evidence="2 3">
    <name type="scientific">Erwinia psidii</name>
    <dbReference type="NCBI Taxonomy" id="69224"/>
    <lineage>
        <taxon>Bacteria</taxon>
        <taxon>Pseudomonadati</taxon>
        <taxon>Pseudomonadota</taxon>
        <taxon>Gammaproteobacteria</taxon>
        <taxon>Enterobacterales</taxon>
        <taxon>Erwiniaceae</taxon>
        <taxon>Erwinia</taxon>
    </lineage>
</organism>
<sequence>MWGFEKAHGNDTPEFNSWYLIRQLKTGRVLDSNATGSVYTNYATKENYYQQWRPVKTERGEMLLVNRATNRVLDGNGSLLYTNPGYEMFNQYKVWKVSHGWNRTAPANVRYFEAKTNDSWQEPNPSGKQSNSHWTYLGEHHLLSPSACTGW</sequence>
<dbReference type="InterPro" id="IPR000772">
    <property type="entry name" value="Ricin_B_lectin"/>
</dbReference>
<accession>A0A3N6SQN0</accession>
<reference evidence="2 3" key="1">
    <citation type="submission" date="2018-10" db="EMBL/GenBank/DDBJ databases">
        <title>Draft genome sequence for the type isolate of Erwinia psidii, agent causal of bacterial blight in guava (Psidium guajava) and wilt and die-back of Eucalyptus spp.</title>
        <authorList>
            <person name="Hermenegildo P.S."/>
            <person name="Santos S.A."/>
            <person name="Guimaraes L.M.S."/>
            <person name="Vidigal P.M.P."/>
            <person name="Pereira I.C."/>
            <person name="Badel J.L."/>
            <person name="Alfenas-Zerbini P."/>
            <person name="Ferreira M.A.S.V."/>
            <person name="Alfenas A.C."/>
        </authorList>
    </citation>
    <scope>NUCLEOTIDE SEQUENCE [LARGE SCALE GENOMIC DNA]</scope>
    <source>
        <strain evidence="2 3">IBSBF 435</strain>
    </source>
</reference>
<dbReference type="EMBL" id="RHHM01000001">
    <property type="protein sequence ID" value="RQM40156.1"/>
    <property type="molecule type" value="Genomic_DNA"/>
</dbReference>
<dbReference type="SUPFAM" id="SSF50370">
    <property type="entry name" value="Ricin B-like lectins"/>
    <property type="match status" value="1"/>
</dbReference>
<evidence type="ECO:0000259" key="1">
    <source>
        <dbReference type="Pfam" id="PF14200"/>
    </source>
</evidence>
<dbReference type="Pfam" id="PF14200">
    <property type="entry name" value="RicinB_lectin_2"/>
    <property type="match status" value="1"/>
</dbReference>
<gene>
    <name evidence="2" type="ORF">EB241_02395</name>
</gene>
<comment type="caution">
    <text evidence="2">The sequence shown here is derived from an EMBL/GenBank/DDBJ whole genome shotgun (WGS) entry which is preliminary data.</text>
</comment>
<dbReference type="AlphaFoldDB" id="A0A3N6SQN0"/>
<name>A0A3N6SQN0_9GAMM</name>
<feature type="domain" description="Ricin B lectin" evidence="1">
    <location>
        <begin position="16"/>
        <end position="77"/>
    </location>
</feature>